<organism evidence="1 2">
    <name type="scientific">Thiothrix eikelboomii</name>
    <dbReference type="NCBI Taxonomy" id="92487"/>
    <lineage>
        <taxon>Bacteria</taxon>
        <taxon>Pseudomonadati</taxon>
        <taxon>Pseudomonadota</taxon>
        <taxon>Gammaproteobacteria</taxon>
        <taxon>Thiotrichales</taxon>
        <taxon>Thiotrichaceae</taxon>
        <taxon>Thiothrix</taxon>
    </lineage>
</organism>
<evidence type="ECO:0000313" key="1">
    <source>
        <dbReference type="EMBL" id="SKA83874.1"/>
    </source>
</evidence>
<dbReference type="STRING" id="92487.SAMN02745130_02439"/>
<reference evidence="1 2" key="1">
    <citation type="submission" date="2017-02" db="EMBL/GenBank/DDBJ databases">
        <authorList>
            <person name="Peterson S.W."/>
        </authorList>
    </citation>
    <scope>NUCLEOTIDE SEQUENCE [LARGE SCALE GENOMIC DNA]</scope>
    <source>
        <strain evidence="1 2">ATCC 49788</strain>
    </source>
</reference>
<accession>A0A1T4X2Q2</accession>
<sequence length="439" mass="50176">MTSRKFLFLQGVATPFFRKLGEAIQENGYEVFRVNFCGGDRWFSPSKNTWRFSATLEQLPAWLEEKHQQHRFTDVILFGDTRPIHLQALPLFKRLGLSIHVYEEGYFRPDWITLEQNGVNGHSRLLCKDPAFWQQQPVEKLKTAHPIGKNFLPRAWHDACYRLANASFSPAYPHYQTHRPFKAYREYLGWAQRMPTNKLWREHWEKTKIQRLIASNRAYYLLPLQLDSDAQIRVHSPFVSVQQMIVTVMASFAKFAPADSVLVIKNHPLDTGLLKHSKKVRQVAKTLNISERVLFLETGHLPTLLQHTKGTVLVNSTTGTSALHHGSPTIALGTALFDIPGLTFQEGLDRFWQEGRPADQALFSQFRQRVIQETQINGDFYSYKGIQLAIAGSLAAMQITPQTPKTAPILTPIPTPIVAPAKLIYGGKLPETSYLYKER</sequence>
<dbReference type="Pfam" id="PF05159">
    <property type="entry name" value="Capsule_synth"/>
    <property type="match status" value="1"/>
</dbReference>
<protein>
    <submittedName>
        <fullName evidence="1">Capsular polysaccharide export protein</fullName>
    </submittedName>
</protein>
<evidence type="ECO:0000313" key="2">
    <source>
        <dbReference type="Proteomes" id="UP000190460"/>
    </source>
</evidence>
<dbReference type="AlphaFoldDB" id="A0A1T4X2Q2"/>
<proteinExistence type="predicted"/>
<name>A0A1T4X2Q2_9GAMM</name>
<dbReference type="RefSeq" id="WP_078922911.1">
    <property type="nucleotide sequence ID" value="NZ_FUYB01000012.1"/>
</dbReference>
<keyword evidence="2" id="KW-1185">Reference proteome</keyword>
<dbReference type="OrthoDB" id="9794206at2"/>
<dbReference type="InterPro" id="IPR007833">
    <property type="entry name" value="Capsule_polysaccharide_synth"/>
</dbReference>
<dbReference type="CDD" id="cd16441">
    <property type="entry name" value="beta_Kdo_transferase_KpsS"/>
    <property type="match status" value="1"/>
</dbReference>
<dbReference type="GO" id="GO:0000271">
    <property type="term" value="P:polysaccharide biosynthetic process"/>
    <property type="evidence" value="ECO:0007669"/>
    <property type="project" value="InterPro"/>
</dbReference>
<dbReference type="GO" id="GO:0015774">
    <property type="term" value="P:polysaccharide transport"/>
    <property type="evidence" value="ECO:0007669"/>
    <property type="project" value="InterPro"/>
</dbReference>
<gene>
    <name evidence="1" type="ORF">SAMN02745130_02439</name>
</gene>
<dbReference type="EMBL" id="FUYB01000012">
    <property type="protein sequence ID" value="SKA83874.1"/>
    <property type="molecule type" value="Genomic_DNA"/>
</dbReference>
<dbReference type="Proteomes" id="UP000190460">
    <property type="component" value="Unassembled WGS sequence"/>
</dbReference>